<keyword evidence="3" id="KW-0677">Repeat</keyword>
<feature type="compositionally biased region" description="Low complexity" evidence="5">
    <location>
        <begin position="58"/>
        <end position="81"/>
    </location>
</feature>
<sequence>MDRRRRLEWPEPEASSSSPPNTSPFLRDLSNYMTPRTHFPSPNPIPSPIFFTASKNTPSSTFATSSSRRRPFSSASRSNTAAARRLKALELDQSRSARKAQTQREKSVKSLSRSISAWLNFLFRNPQSCGSNLNPDGCSGSQNLGFTPNRKRENLDRGFEGMEIGRRRWRSPKRQRSCDDVARVSVLPTPRRFLALEKSLRDVCSFQDTEERMLGYMSERSCDEVFSMMSHVCKNIDEGRLKMKSHCPIVTDLGLKKKATDVLMCYNPVWLQIGLHIVFGGDSLLFNGGERSEQHDLFLKMIIEKQFFSHLGVAKHYSYNKLIGSLYRPGYFEALGSVILKRFLLLVISLDRAKCESTLPLKYGIDGIDGGSPLLFGRHSHIKSSQQIIKEFLHEAMHGEGDLLAHLAIVGCKVKHQQSPLSEYDFTVTNLFEDIQDGILLCRAIQLLKCDASILSKLVVPSDTSKKKLHNCNIAMTYLKQADVPLVDTDGVVVVAEDVASGDKELTLSILWNIFVHLQVPMLVHRSSLTEEISKIKGIDLRGSNFERDTGFCLLLEWIQAVCEEYNVKIDNLSSLNDGKALRCLVDYYFKILLNGYHHLKPLVIQGDQDEHLKPLFNLLDSDNNSAVHNFLLVQQVVIMSGKFREVLQASGILDQDSFFDERSMIILLVFLAAELIHRRNLSPDLNLLGTPCSLLPSDVPDLSSNNVLEFDSPREKDGLNLTKRKEWAAVVIQSQFRRFHEQKKYLKIKRATSLLQNAIRAWLVVIFRSSSHECVCSLNPSPGVLDEYLKYLMDRQRFVRLKKSALLIQQAIRVWIKRKHQKKIRALEITKSADIILAVTYVQAYIRGWISRSRFLGLLEVQHQCRAAIKIQAAWRSYIVRAFYLQKKSAAAIIQNHWRAWYLRRQFMRHVGAIIQIQACIRSVLNQVTYKRNKASATEIQRFIRGQIARNKFSGALNTFSSRQHQESYDVIDEDSIQNLELKAPPLHIVLKLQRWWRQILSQKSQSQSAILIQSYIRGWNAREKAKRRCSSIYMIQVCCASPSKRWWRRVQYLASRKRSAVIIQTHVRGWIARREANRIRHCIIVIQSYWKGYLVRKASKAQILDLCCKLKRSAANVDDDDMRLINRLVTALSELLGYKSISNIRHTCATLDMATAHSEKCCETLVAAGAINILLKQFHSLNRSVPDQEVLKHVLSILRNIASFPHLADPLIKTPQTVEIIFQELLRNKSEGFFIASDIMKKLCGVREGLLSVSKLQGHVKRLKGLCQDLGRKSELMKEDSSLGCWKRSYLAKAERGSKSIALNLWRSGIVPMCLFGVYLCCVLFFLNGA</sequence>
<dbReference type="InterPro" id="IPR016024">
    <property type="entry name" value="ARM-type_fold"/>
</dbReference>
<dbReference type="InterPro" id="IPR000048">
    <property type="entry name" value="IQ_motif_EF-hand-BS"/>
</dbReference>
<evidence type="ECO:0000313" key="8">
    <source>
        <dbReference type="Proteomes" id="UP001515500"/>
    </source>
</evidence>
<keyword evidence="2" id="KW-0963">Cytoplasm</keyword>
<dbReference type="Gene3D" id="1.10.418.10">
    <property type="entry name" value="Calponin-like domain"/>
    <property type="match status" value="2"/>
</dbReference>
<name>A0AB40BR90_DIOCR</name>
<feature type="domain" description="Calponin-homology (CH)" evidence="7">
    <location>
        <begin position="397"/>
        <end position="519"/>
    </location>
</feature>
<dbReference type="RefSeq" id="XP_039129937.1">
    <property type="nucleotide sequence ID" value="XM_039274003.1"/>
</dbReference>
<evidence type="ECO:0000256" key="6">
    <source>
        <dbReference type="SAM" id="Phobius"/>
    </source>
</evidence>
<evidence type="ECO:0000256" key="4">
    <source>
        <dbReference type="ARBA" id="ARBA00022860"/>
    </source>
</evidence>
<feature type="compositionally biased region" description="Low complexity" evidence="5">
    <location>
        <begin position="12"/>
        <end position="24"/>
    </location>
</feature>
<evidence type="ECO:0000256" key="2">
    <source>
        <dbReference type="ARBA" id="ARBA00022490"/>
    </source>
</evidence>
<dbReference type="PROSITE" id="PS50096">
    <property type="entry name" value="IQ"/>
    <property type="match status" value="6"/>
</dbReference>
<dbReference type="InterPro" id="IPR051185">
    <property type="entry name" value="ASPM"/>
</dbReference>
<keyword evidence="6" id="KW-1133">Transmembrane helix</keyword>
<accession>A0AB40BR90</accession>
<dbReference type="GO" id="GO:0005516">
    <property type="term" value="F:calmodulin binding"/>
    <property type="evidence" value="ECO:0007669"/>
    <property type="project" value="UniProtKB-KW"/>
</dbReference>
<feature type="region of interest" description="Disordered" evidence="5">
    <location>
        <begin position="1"/>
        <end position="81"/>
    </location>
</feature>
<organism evidence="8 9">
    <name type="scientific">Dioscorea cayennensis subsp. rotundata</name>
    <name type="common">White Guinea yam</name>
    <name type="synonym">Dioscorea rotundata</name>
    <dbReference type="NCBI Taxonomy" id="55577"/>
    <lineage>
        <taxon>Eukaryota</taxon>
        <taxon>Viridiplantae</taxon>
        <taxon>Streptophyta</taxon>
        <taxon>Embryophyta</taxon>
        <taxon>Tracheophyta</taxon>
        <taxon>Spermatophyta</taxon>
        <taxon>Magnoliopsida</taxon>
        <taxon>Liliopsida</taxon>
        <taxon>Dioscoreales</taxon>
        <taxon>Dioscoreaceae</taxon>
        <taxon>Dioscorea</taxon>
    </lineage>
</organism>
<dbReference type="GO" id="GO:0007051">
    <property type="term" value="P:spindle organization"/>
    <property type="evidence" value="ECO:0007669"/>
    <property type="project" value="TreeGrafter"/>
</dbReference>
<proteinExistence type="predicted"/>
<dbReference type="GO" id="GO:0000278">
    <property type="term" value="P:mitotic cell cycle"/>
    <property type="evidence" value="ECO:0007669"/>
    <property type="project" value="TreeGrafter"/>
</dbReference>
<dbReference type="InterPro" id="IPR001715">
    <property type="entry name" value="CH_dom"/>
</dbReference>
<dbReference type="Gene3D" id="1.25.10.10">
    <property type="entry name" value="Leucine-rich Repeat Variant"/>
    <property type="match status" value="1"/>
</dbReference>
<dbReference type="GeneID" id="120266378"/>
<dbReference type="SUPFAM" id="SSF52540">
    <property type="entry name" value="P-loop containing nucleoside triphosphate hydrolases"/>
    <property type="match status" value="1"/>
</dbReference>
<evidence type="ECO:0000256" key="5">
    <source>
        <dbReference type="SAM" id="MobiDB-lite"/>
    </source>
</evidence>
<evidence type="ECO:0000259" key="7">
    <source>
        <dbReference type="PROSITE" id="PS50021"/>
    </source>
</evidence>
<evidence type="ECO:0000256" key="1">
    <source>
        <dbReference type="ARBA" id="ARBA00004496"/>
    </source>
</evidence>
<dbReference type="SMART" id="SM00015">
    <property type="entry name" value="IQ"/>
    <property type="match status" value="11"/>
</dbReference>
<protein>
    <submittedName>
        <fullName evidence="9">LOW QUALITY PROTEIN: abnormal spindle-like microcephaly-associated protein homolog</fullName>
    </submittedName>
</protein>
<keyword evidence="6" id="KW-0812">Transmembrane</keyword>
<dbReference type="SUPFAM" id="SSF47576">
    <property type="entry name" value="Calponin-homology domain, CH-domain"/>
    <property type="match status" value="1"/>
</dbReference>
<dbReference type="InterPro" id="IPR027417">
    <property type="entry name" value="P-loop_NTPase"/>
</dbReference>
<dbReference type="PANTHER" id="PTHR22706">
    <property type="entry name" value="ASSEMBLY FACTOR FOR SPINDLE MICROTUBULES"/>
    <property type="match status" value="1"/>
</dbReference>
<feature type="transmembrane region" description="Helical" evidence="6">
    <location>
        <begin position="1307"/>
        <end position="1329"/>
    </location>
</feature>
<dbReference type="SUPFAM" id="SSF48371">
    <property type="entry name" value="ARM repeat"/>
    <property type="match status" value="1"/>
</dbReference>
<dbReference type="Gene3D" id="1.20.5.190">
    <property type="match status" value="4"/>
</dbReference>
<dbReference type="Pfam" id="PF00307">
    <property type="entry name" value="CH"/>
    <property type="match status" value="1"/>
</dbReference>
<dbReference type="GO" id="GO:0051295">
    <property type="term" value="P:establishment of meiotic spindle localization"/>
    <property type="evidence" value="ECO:0007669"/>
    <property type="project" value="TreeGrafter"/>
</dbReference>
<dbReference type="PANTHER" id="PTHR22706:SF1">
    <property type="entry name" value="ASSEMBLY FACTOR FOR SPINDLE MICROTUBULES"/>
    <property type="match status" value="1"/>
</dbReference>
<dbReference type="CDD" id="cd21223">
    <property type="entry name" value="CH_ASPM_rpt1"/>
    <property type="match status" value="1"/>
</dbReference>
<comment type="subcellular location">
    <subcellularLocation>
        <location evidence="1">Cytoplasm</location>
    </subcellularLocation>
</comment>
<dbReference type="GO" id="GO:0000922">
    <property type="term" value="C:spindle pole"/>
    <property type="evidence" value="ECO:0007669"/>
    <property type="project" value="TreeGrafter"/>
</dbReference>
<evidence type="ECO:0000256" key="3">
    <source>
        <dbReference type="ARBA" id="ARBA00022737"/>
    </source>
</evidence>
<keyword evidence="8" id="KW-1185">Reference proteome</keyword>
<dbReference type="Pfam" id="PF00612">
    <property type="entry name" value="IQ"/>
    <property type="match status" value="7"/>
</dbReference>
<dbReference type="InterPro" id="IPR011989">
    <property type="entry name" value="ARM-like"/>
</dbReference>
<gene>
    <name evidence="9" type="primary">LOC120266378</name>
</gene>
<feature type="region of interest" description="Disordered" evidence="5">
    <location>
        <begin position="89"/>
        <end position="108"/>
    </location>
</feature>
<reference evidence="9" key="1">
    <citation type="submission" date="2025-08" db="UniProtKB">
        <authorList>
            <consortium name="RefSeq"/>
        </authorList>
    </citation>
    <scope>IDENTIFICATION</scope>
</reference>
<evidence type="ECO:0000313" key="9">
    <source>
        <dbReference type="RefSeq" id="XP_039129937.1"/>
    </source>
</evidence>
<dbReference type="InterPro" id="IPR036872">
    <property type="entry name" value="CH_dom_sf"/>
</dbReference>
<dbReference type="Proteomes" id="UP001515500">
    <property type="component" value="Chromosome 8"/>
</dbReference>
<dbReference type="PROSITE" id="PS50021">
    <property type="entry name" value="CH"/>
    <property type="match status" value="1"/>
</dbReference>
<keyword evidence="6" id="KW-0472">Membrane</keyword>
<keyword evidence="4" id="KW-0112">Calmodulin-binding</keyword>
<dbReference type="CDD" id="cd23767">
    <property type="entry name" value="IQCD"/>
    <property type="match status" value="2"/>
</dbReference>
<dbReference type="GO" id="GO:0005737">
    <property type="term" value="C:cytoplasm"/>
    <property type="evidence" value="ECO:0007669"/>
    <property type="project" value="UniProtKB-SubCell"/>
</dbReference>